<keyword evidence="2" id="KW-1185">Reference proteome</keyword>
<name>A0ACC0UZF7_9HYPO</name>
<evidence type="ECO:0000313" key="1">
    <source>
        <dbReference type="EMBL" id="KAI9899275.1"/>
    </source>
</evidence>
<evidence type="ECO:0000313" key="2">
    <source>
        <dbReference type="Proteomes" id="UP001163324"/>
    </source>
</evidence>
<dbReference type="Proteomes" id="UP001163324">
    <property type="component" value="Chromosome 5"/>
</dbReference>
<gene>
    <name evidence="1" type="ORF">N3K66_005736</name>
</gene>
<organism evidence="1 2">
    <name type="scientific">Trichothecium roseum</name>
    <dbReference type="NCBI Taxonomy" id="47278"/>
    <lineage>
        <taxon>Eukaryota</taxon>
        <taxon>Fungi</taxon>
        <taxon>Dikarya</taxon>
        <taxon>Ascomycota</taxon>
        <taxon>Pezizomycotina</taxon>
        <taxon>Sordariomycetes</taxon>
        <taxon>Hypocreomycetidae</taxon>
        <taxon>Hypocreales</taxon>
        <taxon>Hypocreales incertae sedis</taxon>
        <taxon>Trichothecium</taxon>
    </lineage>
</organism>
<dbReference type="EMBL" id="CM047944">
    <property type="protein sequence ID" value="KAI9899275.1"/>
    <property type="molecule type" value="Genomic_DNA"/>
</dbReference>
<protein>
    <submittedName>
        <fullName evidence="1">Uncharacterized protein</fullName>
    </submittedName>
</protein>
<reference evidence="1" key="1">
    <citation type="submission" date="2022-10" db="EMBL/GenBank/DDBJ databases">
        <title>Complete Genome of Trichothecium roseum strain YXFP-22015, a Plant Pathogen Isolated from Citrus.</title>
        <authorList>
            <person name="Wang Y."/>
            <person name="Zhu L."/>
        </authorList>
    </citation>
    <scope>NUCLEOTIDE SEQUENCE</scope>
    <source>
        <strain evidence="1">YXFP-22015</strain>
    </source>
</reference>
<accession>A0ACC0UZF7</accession>
<comment type="caution">
    <text evidence="1">The sequence shown here is derived from an EMBL/GenBank/DDBJ whole genome shotgun (WGS) entry which is preliminary data.</text>
</comment>
<sequence>MSPIYETLGQNSIRLLTLYPSPTFDHGISCQLSSHTLVGDDLIPYEALSYAWGDAADKVPATCNGHTHSITRNLDQALRWLRREDRTRTLWVDALCIDQRNLAERTAQVQIMAYIYFRSASTLIWLGEPSQSSASTFQLCNDMHAAHAQKTPIPQVVSRLQNLNAVLDFLKYPWFVRGWIIQELLLGPNPILVTGHKTMHWDVFNVMLHYLACECTDISQDAGKTSSATAALFRLAHSEGYVAVSSLNNNRQRGVAEMPDLLGLLIEFRNSPTTDPRDKVYSLLALVEGNGGLVPDYTISTRECYVRTAYSILQSTMNLRLFEALPAFSRNRDPDLPSWVPQWNSENGTEASPGQRTPSLIQASTQTGRMAAQKERHCPTPHQTIRHMQLVDADCLQLEGVVFDTISHVAEALPFPVSPHEHLAAMGESPHHSSDFVAEAMNTMLNMNSILATWRKVGIDDAEEGTYPTGTDYTTAFLATTWGPGSDMEVAGAELQKAREAHERSSAAIEGIRAIVDQAPSEMQRAYSEALTAGILMEVGSHTGVFTPRCYEKRLTRTAKGYLGLLPMGTAAGDYIMLLPGGDSPFVTRKQGSRWKVVGAGYVHGIMDGQGWEEKEVTRIDFS</sequence>
<proteinExistence type="predicted"/>